<evidence type="ECO:0000256" key="16">
    <source>
        <dbReference type="SAM" id="MobiDB-lite"/>
    </source>
</evidence>
<keyword evidence="20" id="KW-1185">Reference proteome</keyword>
<dbReference type="InterPro" id="IPR001320">
    <property type="entry name" value="Iontro_rcpt_C"/>
</dbReference>
<protein>
    <submittedName>
        <fullName evidence="21">Glutamate receptor ionotropic, kainate 1 isoform X6</fullName>
    </submittedName>
</protein>
<feature type="binding site" evidence="13">
    <location>
        <position position="328"/>
    </location>
    <ligand>
        <name>L-glutamate</name>
        <dbReference type="ChEBI" id="CHEBI:29985"/>
    </ligand>
</feature>
<dbReference type="Pfam" id="PF00060">
    <property type="entry name" value="Lig_chan"/>
    <property type="match status" value="1"/>
</dbReference>
<feature type="disulfide bond" evidence="15">
    <location>
        <begin position="391"/>
        <end position="449"/>
    </location>
</feature>
<dbReference type="GO" id="GO:0045211">
    <property type="term" value="C:postsynaptic membrane"/>
    <property type="evidence" value="ECO:0007669"/>
    <property type="project" value="UniProtKB-SubCell"/>
</dbReference>
<keyword evidence="10" id="KW-0325">Glycoprotein</keyword>
<dbReference type="PANTHER" id="PTHR18966">
    <property type="entry name" value="IONOTROPIC GLUTAMATE RECEPTOR"/>
    <property type="match status" value="1"/>
</dbReference>
<feature type="chain" id="PRO_5027937089" evidence="18">
    <location>
        <begin position="19"/>
        <end position="656"/>
    </location>
</feature>
<comment type="subcellular location">
    <subcellularLocation>
        <location evidence="1">Cell membrane</location>
        <topology evidence="1">Multi-pass membrane protein</topology>
    </subcellularLocation>
</comment>
<feature type="transmembrane region" description="Helical" evidence="17">
    <location>
        <begin position="278"/>
        <end position="298"/>
    </location>
</feature>
<comment type="similarity">
    <text evidence="2">Belongs to the glutamate-gated ion channel (TC 1.A.10.1) family.</text>
</comment>
<evidence type="ECO:0000256" key="3">
    <source>
        <dbReference type="ARBA" id="ARBA00022448"/>
    </source>
</evidence>
<dbReference type="GeneID" id="117137783"/>
<keyword evidence="5 17" id="KW-0812">Transmembrane</keyword>
<evidence type="ECO:0000259" key="19">
    <source>
        <dbReference type="SMART" id="SM00079"/>
    </source>
</evidence>
<dbReference type="InterPro" id="IPR028082">
    <property type="entry name" value="Peripla_BP_I"/>
</dbReference>
<evidence type="ECO:0000256" key="11">
    <source>
        <dbReference type="ARBA" id="ARBA00023286"/>
    </source>
</evidence>
<dbReference type="FunFam" id="3.40.190.10:FF:000061">
    <property type="entry name" value="Glutamate receptor, ionotropic kainate"/>
    <property type="match status" value="1"/>
</dbReference>
<evidence type="ECO:0000256" key="1">
    <source>
        <dbReference type="ARBA" id="ARBA00004651"/>
    </source>
</evidence>
<feature type="site" description="Interaction with the cone snail toxin Con-ikot-ikot" evidence="14">
    <location>
        <position position="425"/>
    </location>
</feature>
<reference evidence="21" key="1">
    <citation type="submission" date="2025-08" db="UniProtKB">
        <authorList>
            <consortium name="RefSeq"/>
        </authorList>
    </citation>
    <scope>IDENTIFICATION</scope>
    <source>
        <strain evidence="21">Mau12</strain>
        <tissue evidence="21">Whole Body</tissue>
    </source>
</reference>
<keyword evidence="6 17" id="KW-1133">Transmembrane helix</keyword>
<feature type="domain" description="Ionotropic glutamate receptor C-terminal" evidence="19">
    <location>
        <begin position="201"/>
        <end position="442"/>
    </location>
</feature>
<gene>
    <name evidence="21" type="primary">LOC117137783</name>
</gene>
<dbReference type="GO" id="GO:0038023">
    <property type="term" value="F:signaling receptor activity"/>
    <property type="evidence" value="ECO:0007669"/>
    <property type="project" value="InterPro"/>
</dbReference>
<keyword evidence="11" id="KW-1071">Ligand-gated ion channel</keyword>
<dbReference type="CDD" id="cd13714">
    <property type="entry name" value="PBP2_iGluR_Kainate"/>
    <property type="match status" value="1"/>
</dbReference>
<keyword evidence="15" id="KW-1015">Disulfide bond</keyword>
<sequence length="656" mass="73049">MFFLFLTHFLLIALPVLADIDRSQFMVGSIFTSDKDESEIAFRTAVDRANILERNVELVPIVVYANTDDSFIMEKMVCNLISQGVIAIFGPSTGSSSDIIASICDTLDIPHIVYDWIPNESIPDREHSTMTLNVHPDNLLLSQGLAEIVQSFAWRSFTVVYETDKELQQLQDILQVGEPSSNPTTVKQLGPDDDHRPFLKEIKLSTDNCLILHCAPDNLLKILQQANELKMLGEYQEPEEVENIWSIMNTTWLSIGSLMGQGCDILPKAASTRLVTGMWWFFALMMLNSYTANLAAFLTNSRQANSINSAEDLAAQSKIKYGAMAGGSTMGFFRDSNFSTYQKMWTAMESASPSVFTKTNDEGVERVQKGKNLYAFLMESTTLEYNVERKCDLVQIGGWLDYKSYGIAMPFNSPYRKQISAAVLKLGELGQLAELKRKWWKEMHGGGNCEKSDEDGGDTPELGLENVGGVFLVLGLGLFAAMVLGCTEFLWNVKSVAIEEKISLKEAFKSEALFAARIWITTKPVHTSSGSGSSTSSSSSSSRSKHSFKSQGLSMKSLKSSGYQDVEASVHSKLKKIGSMFSLKSQKTVTPPPEIGWKLDKSTQIDALPTSDGDLELIPEVETRLPHRHHHHHHHRHHHHHHQPDQEHDGNPSPPE</sequence>
<evidence type="ECO:0000256" key="13">
    <source>
        <dbReference type="PIRSR" id="PIRSR601508-1"/>
    </source>
</evidence>
<feature type="region of interest" description="Disordered" evidence="16">
    <location>
        <begin position="525"/>
        <end position="553"/>
    </location>
</feature>
<dbReference type="SUPFAM" id="SSF53822">
    <property type="entry name" value="Periplasmic binding protein-like I"/>
    <property type="match status" value="1"/>
</dbReference>
<evidence type="ECO:0000313" key="20">
    <source>
        <dbReference type="Proteomes" id="UP000515162"/>
    </source>
</evidence>
<feature type="site" description="Interaction with the cone snail toxin Con-ikot-ikot" evidence="14">
    <location>
        <position position="334"/>
    </location>
</feature>
<keyword evidence="9 21" id="KW-0675">Receptor</keyword>
<keyword evidence="7" id="KW-0406">Ion transport</keyword>
<dbReference type="InterPro" id="IPR001508">
    <property type="entry name" value="Iono_Glu_rcpt_met"/>
</dbReference>
<evidence type="ECO:0000256" key="8">
    <source>
        <dbReference type="ARBA" id="ARBA00023136"/>
    </source>
</evidence>
<evidence type="ECO:0000256" key="7">
    <source>
        <dbReference type="ARBA" id="ARBA00023065"/>
    </source>
</evidence>
<keyword evidence="18" id="KW-0732">Signal</keyword>
<dbReference type="InterPro" id="IPR015683">
    <property type="entry name" value="Ionotropic_Glu_rcpt"/>
</dbReference>
<proteinExistence type="inferred from homology"/>
<evidence type="ECO:0000313" key="21">
    <source>
        <dbReference type="RefSeq" id="XP_033155352.1"/>
    </source>
</evidence>
<feature type="transmembrane region" description="Helical" evidence="17">
    <location>
        <begin position="470"/>
        <end position="491"/>
    </location>
</feature>
<dbReference type="Proteomes" id="UP000515162">
    <property type="component" value="Chromosome 2L"/>
</dbReference>
<evidence type="ECO:0000256" key="2">
    <source>
        <dbReference type="ARBA" id="ARBA00008685"/>
    </source>
</evidence>
<keyword evidence="4" id="KW-1003">Cell membrane</keyword>
<evidence type="ECO:0000256" key="17">
    <source>
        <dbReference type="SAM" id="Phobius"/>
    </source>
</evidence>
<feature type="compositionally biased region" description="Low complexity" evidence="16">
    <location>
        <begin position="526"/>
        <end position="542"/>
    </location>
</feature>
<dbReference type="SMART" id="SM00079">
    <property type="entry name" value="PBPe"/>
    <property type="match status" value="1"/>
</dbReference>
<evidence type="ECO:0000256" key="5">
    <source>
        <dbReference type="ARBA" id="ARBA00022692"/>
    </source>
</evidence>
<name>A0A6P8JGK5_DROMA</name>
<evidence type="ECO:0000256" key="12">
    <source>
        <dbReference type="ARBA" id="ARBA00023303"/>
    </source>
</evidence>
<dbReference type="Gene3D" id="3.40.50.2300">
    <property type="match status" value="2"/>
</dbReference>
<dbReference type="Gene3D" id="3.40.190.10">
    <property type="entry name" value="Periplasmic binding protein-like II"/>
    <property type="match status" value="2"/>
</dbReference>
<feature type="site" description="Crucial to convey clamshell closure to channel opening" evidence="14">
    <location>
        <position position="307"/>
    </location>
</feature>
<evidence type="ECO:0000256" key="10">
    <source>
        <dbReference type="ARBA" id="ARBA00023180"/>
    </source>
</evidence>
<dbReference type="PRINTS" id="PR00177">
    <property type="entry name" value="NMDARECEPTOR"/>
</dbReference>
<keyword evidence="3" id="KW-0813">Transport</keyword>
<accession>A0A6P8JGK5</accession>
<feature type="region of interest" description="Disordered" evidence="16">
    <location>
        <begin position="627"/>
        <end position="656"/>
    </location>
</feature>
<keyword evidence="8 17" id="KW-0472">Membrane</keyword>
<feature type="signal peptide" evidence="18">
    <location>
        <begin position="1"/>
        <end position="18"/>
    </location>
</feature>
<evidence type="ECO:0000256" key="14">
    <source>
        <dbReference type="PIRSR" id="PIRSR601508-2"/>
    </source>
</evidence>
<keyword evidence="12" id="KW-0407">Ion channel</keyword>
<feature type="binding site" evidence="13">
    <location>
        <position position="329"/>
    </location>
    <ligand>
        <name>L-glutamate</name>
        <dbReference type="ChEBI" id="CHEBI:29985"/>
    </ligand>
</feature>
<dbReference type="RefSeq" id="XP_033155352.1">
    <property type="nucleotide sequence ID" value="XM_033299461.1"/>
</dbReference>
<dbReference type="SUPFAM" id="SSF53850">
    <property type="entry name" value="Periplasmic binding protein-like II"/>
    <property type="match status" value="1"/>
</dbReference>
<dbReference type="AlphaFoldDB" id="A0A6P8JGK5"/>
<evidence type="ECO:0000256" key="18">
    <source>
        <dbReference type="SAM" id="SignalP"/>
    </source>
</evidence>
<evidence type="ECO:0000256" key="15">
    <source>
        <dbReference type="PIRSR" id="PIRSR601508-3"/>
    </source>
</evidence>
<organism evidence="20 21">
    <name type="scientific">Drosophila mauritiana</name>
    <name type="common">Fruit fly</name>
    <dbReference type="NCBI Taxonomy" id="7226"/>
    <lineage>
        <taxon>Eukaryota</taxon>
        <taxon>Metazoa</taxon>
        <taxon>Ecdysozoa</taxon>
        <taxon>Arthropoda</taxon>
        <taxon>Hexapoda</taxon>
        <taxon>Insecta</taxon>
        <taxon>Pterygota</taxon>
        <taxon>Neoptera</taxon>
        <taxon>Endopterygota</taxon>
        <taxon>Diptera</taxon>
        <taxon>Brachycera</taxon>
        <taxon>Muscomorpha</taxon>
        <taxon>Ephydroidea</taxon>
        <taxon>Drosophilidae</taxon>
        <taxon>Drosophila</taxon>
        <taxon>Sophophora</taxon>
    </lineage>
</organism>
<evidence type="ECO:0000256" key="4">
    <source>
        <dbReference type="ARBA" id="ARBA00022475"/>
    </source>
</evidence>
<evidence type="ECO:0000256" key="6">
    <source>
        <dbReference type="ARBA" id="ARBA00022989"/>
    </source>
</evidence>
<evidence type="ECO:0000256" key="9">
    <source>
        <dbReference type="ARBA" id="ARBA00023170"/>
    </source>
</evidence>
<dbReference type="GO" id="GO:0015276">
    <property type="term" value="F:ligand-gated monoatomic ion channel activity"/>
    <property type="evidence" value="ECO:0007669"/>
    <property type="project" value="InterPro"/>
</dbReference>
<dbReference type="FunFam" id="1.10.287.70:FF:000105">
    <property type="entry name" value="Eye-enriched kainate receptor, isoform A"/>
    <property type="match status" value="1"/>
</dbReference>
<feature type="binding site" evidence="13">
    <location>
        <position position="379"/>
    </location>
    <ligand>
        <name>L-glutamate</name>
        <dbReference type="ChEBI" id="CHEBI:29985"/>
    </ligand>
</feature>
<feature type="compositionally biased region" description="Basic residues" evidence="16">
    <location>
        <begin position="627"/>
        <end position="642"/>
    </location>
</feature>